<gene>
    <name evidence="7" type="ORF">NXS10_01675</name>
</gene>
<evidence type="ECO:0000256" key="4">
    <source>
        <dbReference type="ARBA" id="ARBA00023136"/>
    </source>
</evidence>
<evidence type="ECO:0000256" key="1">
    <source>
        <dbReference type="ARBA" id="ARBA00004141"/>
    </source>
</evidence>
<feature type="transmembrane region" description="Helical" evidence="5">
    <location>
        <begin position="374"/>
        <end position="391"/>
    </location>
</feature>
<keyword evidence="8" id="KW-1185">Reference proteome</keyword>
<dbReference type="InterPro" id="IPR007016">
    <property type="entry name" value="O-antigen_ligase-rel_domated"/>
</dbReference>
<feature type="transmembrane region" description="Helical" evidence="5">
    <location>
        <begin position="47"/>
        <end position="64"/>
    </location>
</feature>
<dbReference type="PANTHER" id="PTHR37422:SF13">
    <property type="entry name" value="LIPOPOLYSACCHARIDE BIOSYNTHESIS PROTEIN PA4999-RELATED"/>
    <property type="match status" value="1"/>
</dbReference>
<feature type="transmembrane region" description="Helical" evidence="5">
    <location>
        <begin position="315"/>
        <end position="339"/>
    </location>
</feature>
<keyword evidence="2 5" id="KW-0812">Transmembrane</keyword>
<dbReference type="RefSeq" id="WP_259136948.1">
    <property type="nucleotide sequence ID" value="NZ_JANUXX010000001.1"/>
</dbReference>
<evidence type="ECO:0000259" key="6">
    <source>
        <dbReference type="Pfam" id="PF04932"/>
    </source>
</evidence>
<evidence type="ECO:0000256" key="3">
    <source>
        <dbReference type="ARBA" id="ARBA00022989"/>
    </source>
</evidence>
<dbReference type="Proteomes" id="UP001206548">
    <property type="component" value="Unassembled WGS sequence"/>
</dbReference>
<feature type="transmembrane region" description="Helical" evidence="5">
    <location>
        <begin position="12"/>
        <end position="35"/>
    </location>
</feature>
<sequence>MPLFWLFLMATLYTGQNVNAFIVLAFLLGTVYFAIFHKKLILSKDDIPILFFIFYYLIITIINGQNIIGFIIRFVCLPFIVIVFDRSQRYDRLHILKQFRDFIGLTAIYGLVEYIIHFNYMAYFVKIDAVEWIIKMNNAPLYYPSSIFLHYTYFSYVLLVGFILELVLPYKQKIFSILYRLLVVINIFLSQSRIVWLAFLVVFLVNLLFFTSRMKIERKKLIKWMIAFTCFVVFSIVFHFFQFIFSYITQRFISLFSYGLSDGSLGQRVGTLNNWGEYFDLSSVKAIFGSGFGGVSDYLLNYSYFSGYSTADSTITVFLVESGVVGLILFIIAILNLLIHVINVKNEFSRLLLLLIIGTLLTSLTVDFTANYVVLYLFYVVLIVSLMNIRYKE</sequence>
<feature type="transmembrane region" description="Helical" evidence="5">
    <location>
        <begin position="351"/>
        <end position="368"/>
    </location>
</feature>
<keyword evidence="7" id="KW-0436">Ligase</keyword>
<feature type="transmembrane region" description="Helical" evidence="5">
    <location>
        <begin position="195"/>
        <end position="212"/>
    </location>
</feature>
<feature type="domain" description="O-antigen ligase-related" evidence="6">
    <location>
        <begin position="181"/>
        <end position="331"/>
    </location>
</feature>
<comment type="subcellular location">
    <subcellularLocation>
        <location evidence="1">Membrane</location>
        <topology evidence="1">Multi-pass membrane protein</topology>
    </subcellularLocation>
</comment>
<evidence type="ECO:0000313" key="7">
    <source>
        <dbReference type="EMBL" id="MCS4487688.1"/>
    </source>
</evidence>
<keyword evidence="4 5" id="KW-0472">Membrane</keyword>
<evidence type="ECO:0000256" key="2">
    <source>
        <dbReference type="ARBA" id="ARBA00022692"/>
    </source>
</evidence>
<feature type="transmembrane region" description="Helical" evidence="5">
    <location>
        <begin position="224"/>
        <end position="248"/>
    </location>
</feature>
<dbReference type="PANTHER" id="PTHR37422">
    <property type="entry name" value="TEICHURONIC ACID BIOSYNTHESIS PROTEIN TUAE"/>
    <property type="match status" value="1"/>
</dbReference>
<dbReference type="InterPro" id="IPR051533">
    <property type="entry name" value="WaaL-like"/>
</dbReference>
<organism evidence="7 8">
    <name type="scientific">Streptococcus sciuri</name>
    <dbReference type="NCBI Taxonomy" id="2973939"/>
    <lineage>
        <taxon>Bacteria</taxon>
        <taxon>Bacillati</taxon>
        <taxon>Bacillota</taxon>
        <taxon>Bacilli</taxon>
        <taxon>Lactobacillales</taxon>
        <taxon>Streptococcaceae</taxon>
        <taxon>Streptococcus</taxon>
    </lineage>
</organism>
<dbReference type="Pfam" id="PF04932">
    <property type="entry name" value="Wzy_C"/>
    <property type="match status" value="1"/>
</dbReference>
<reference evidence="7 8" key="1">
    <citation type="journal article" date="2023" name="Int. J. Syst. Evol. Microbiol.">
        <title>Streptococcus sciuri sp. nov., Staphylococcus marylandisciuri sp. nov. and Staphylococcus americanisciuri sp. nov., isolated from faeces of eastern grey squirrel (Sciurus carolinensis).</title>
        <authorList>
            <person name="Volokhov D.V."/>
            <person name="Zagorodnyaya T.A."/>
            <person name="Furtak V.A."/>
            <person name="Nattanmai G."/>
            <person name="Randall L."/>
            <person name="Jose S."/>
            <person name="Gao Y."/>
            <person name="Eisenberg T."/>
            <person name="Delmonte P."/>
            <person name="Blom J."/>
            <person name="Mitchell K.K."/>
        </authorList>
    </citation>
    <scope>NUCLEOTIDE SEQUENCE [LARGE SCALE GENOMIC DNA]</scope>
    <source>
        <strain evidence="7 8">SQ9-PEA</strain>
    </source>
</reference>
<dbReference type="GO" id="GO:0016874">
    <property type="term" value="F:ligase activity"/>
    <property type="evidence" value="ECO:0007669"/>
    <property type="project" value="UniProtKB-KW"/>
</dbReference>
<comment type="caution">
    <text evidence="7">The sequence shown here is derived from an EMBL/GenBank/DDBJ whole genome shotgun (WGS) entry which is preliminary data.</text>
</comment>
<name>A0ABT2F5E1_9STRE</name>
<evidence type="ECO:0000256" key="5">
    <source>
        <dbReference type="SAM" id="Phobius"/>
    </source>
</evidence>
<feature type="transmembrane region" description="Helical" evidence="5">
    <location>
        <begin position="99"/>
        <end position="121"/>
    </location>
</feature>
<proteinExistence type="predicted"/>
<feature type="transmembrane region" description="Helical" evidence="5">
    <location>
        <begin position="141"/>
        <end position="167"/>
    </location>
</feature>
<keyword evidence="3 5" id="KW-1133">Transmembrane helix</keyword>
<dbReference type="EMBL" id="JANUXX010000001">
    <property type="protein sequence ID" value="MCS4487688.1"/>
    <property type="molecule type" value="Genomic_DNA"/>
</dbReference>
<protein>
    <submittedName>
        <fullName evidence="7">O-antigen ligase family protein</fullName>
    </submittedName>
</protein>
<evidence type="ECO:0000313" key="8">
    <source>
        <dbReference type="Proteomes" id="UP001206548"/>
    </source>
</evidence>
<accession>A0ABT2F5E1</accession>